<dbReference type="InterPro" id="IPR038332">
    <property type="entry name" value="PPE_sf"/>
</dbReference>
<dbReference type="GO" id="GO:0052572">
    <property type="term" value="P:response to host immune response"/>
    <property type="evidence" value="ECO:0007669"/>
    <property type="project" value="TreeGrafter"/>
</dbReference>
<proteinExistence type="inferred from homology"/>
<evidence type="ECO:0000313" key="5">
    <source>
        <dbReference type="Proteomes" id="UP000466396"/>
    </source>
</evidence>
<dbReference type="Gene3D" id="1.20.1260.20">
    <property type="entry name" value="PPE superfamily"/>
    <property type="match status" value="1"/>
</dbReference>
<dbReference type="PANTHER" id="PTHR46766:SF1">
    <property type="entry name" value="GLUTAMINE-RICH PROTEIN 2"/>
    <property type="match status" value="1"/>
</dbReference>
<dbReference type="SUPFAM" id="SSF140459">
    <property type="entry name" value="PE/PPE dimer-like"/>
    <property type="match status" value="1"/>
</dbReference>
<dbReference type="OrthoDB" id="4772941at2"/>
<evidence type="ECO:0000256" key="1">
    <source>
        <dbReference type="ARBA" id="ARBA00010652"/>
    </source>
</evidence>
<reference evidence="4 5" key="1">
    <citation type="journal article" date="2019" name="Emerg. Microbes Infect.">
        <title>Comprehensive subspecies identification of 175 nontuberculous mycobacteria species based on 7547 genomic profiles.</title>
        <authorList>
            <person name="Matsumoto Y."/>
            <person name="Kinjo T."/>
            <person name="Motooka D."/>
            <person name="Nabeya D."/>
            <person name="Jung N."/>
            <person name="Uechi K."/>
            <person name="Horii T."/>
            <person name="Iida T."/>
            <person name="Fujita J."/>
            <person name="Nakamura S."/>
        </authorList>
    </citation>
    <scope>NUCLEOTIDE SEQUENCE [LARGE SCALE GENOMIC DNA]</scope>
    <source>
        <strain evidence="4 5">JCM 15657</strain>
    </source>
</reference>
<feature type="domain" description="PPE" evidence="2">
    <location>
        <begin position="2"/>
        <end position="164"/>
    </location>
</feature>
<dbReference type="KEGG" id="mlj:MLAC_14740"/>
<comment type="similarity">
    <text evidence="1">Belongs to the mycobacterial PPE family.</text>
</comment>
<dbReference type="InterPro" id="IPR022171">
    <property type="entry name" value="PPE_C"/>
</dbReference>
<dbReference type="Proteomes" id="UP000466396">
    <property type="component" value="Chromosome"/>
</dbReference>
<dbReference type="InterPro" id="IPR000030">
    <property type="entry name" value="PPE_dom"/>
</dbReference>
<dbReference type="FunFam" id="1.20.1260.20:FF:000001">
    <property type="entry name" value="PPE family protein PPE41"/>
    <property type="match status" value="1"/>
</dbReference>
<dbReference type="PANTHER" id="PTHR46766">
    <property type="entry name" value="GLUTAMINE-RICH PROTEIN 2"/>
    <property type="match status" value="1"/>
</dbReference>
<organism evidence="4 5">
    <name type="scientific">Mycobacterium lacus</name>
    <dbReference type="NCBI Taxonomy" id="169765"/>
    <lineage>
        <taxon>Bacteria</taxon>
        <taxon>Bacillati</taxon>
        <taxon>Actinomycetota</taxon>
        <taxon>Actinomycetes</taxon>
        <taxon>Mycobacteriales</taxon>
        <taxon>Mycobacteriaceae</taxon>
        <taxon>Mycobacterium</taxon>
    </lineage>
</organism>
<evidence type="ECO:0000313" key="4">
    <source>
        <dbReference type="EMBL" id="BBX96180.1"/>
    </source>
</evidence>
<sequence>MDFGSLPPEINSTRIYAGPGSAPMLAAAAAWDVLAVELITAASGYHSVTAQLGSGPWLGAASASMLGAAGIHVSWLHRTAIQAEEAATQARVAAGAYEVARATSVPPPVVFANRAQLMALIATNLLGQNTPAIAATEAHYAEMWAQDATAMYAYAASSASAARVTPFAPPAATTNPAGVAGQAAAAAQAVGSSAGIRAREIVAAGQQLTSAVPQALQGLASPGSISRLSSLSSRLTDLESLAGTGSDAASTVVGAITDALNLTGAASSVETAVGAGVHAAGPSLGALTSATPSGLGGASGVAAGAGRAVTVGALSVPPSWASAAVPSAPAGVPLSSTGGAGAPVGGPTGLPIMPFGFPGRGAGGDDSSRFALRANVVPRPRL</sequence>
<dbReference type="RefSeq" id="WP_085159668.1">
    <property type="nucleotide sequence ID" value="NZ_AP022581.1"/>
</dbReference>
<keyword evidence="5" id="KW-1185">Reference proteome</keyword>
<protein>
    <submittedName>
        <fullName evidence="4">PPE family protein</fullName>
    </submittedName>
</protein>
<feature type="domain" description="PPE family C-terminal" evidence="3">
    <location>
        <begin position="302"/>
        <end position="380"/>
    </location>
</feature>
<evidence type="ECO:0000259" key="2">
    <source>
        <dbReference type="Pfam" id="PF00823"/>
    </source>
</evidence>
<accession>A0A1X1Y967</accession>
<dbReference type="Pfam" id="PF12484">
    <property type="entry name" value="PPE-SVP"/>
    <property type="match status" value="1"/>
</dbReference>
<dbReference type="EMBL" id="AP022581">
    <property type="protein sequence ID" value="BBX96180.1"/>
    <property type="molecule type" value="Genomic_DNA"/>
</dbReference>
<dbReference type="AlphaFoldDB" id="A0A1X1Y967"/>
<dbReference type="Pfam" id="PF00823">
    <property type="entry name" value="PPE"/>
    <property type="match status" value="1"/>
</dbReference>
<evidence type="ECO:0000259" key="3">
    <source>
        <dbReference type="Pfam" id="PF12484"/>
    </source>
</evidence>
<gene>
    <name evidence="4" type="primary">PPE31_2</name>
    <name evidence="4" type="ORF">MLAC_14740</name>
</gene>
<name>A0A1X1Y967_9MYCO</name>